<dbReference type="Pfam" id="PF00385">
    <property type="entry name" value="Chromo"/>
    <property type="match status" value="1"/>
</dbReference>
<dbReference type="Proteomes" id="UP000887540">
    <property type="component" value="Unplaced"/>
</dbReference>
<dbReference type="InterPro" id="IPR023779">
    <property type="entry name" value="Chromodomain_CS"/>
</dbReference>
<dbReference type="PROSITE" id="PS00598">
    <property type="entry name" value="CHROMO_1"/>
    <property type="match status" value="1"/>
</dbReference>
<reference evidence="5" key="1">
    <citation type="submission" date="2022-11" db="UniProtKB">
        <authorList>
            <consortium name="WormBaseParasite"/>
        </authorList>
    </citation>
    <scope>IDENTIFICATION</scope>
</reference>
<evidence type="ECO:0000313" key="4">
    <source>
        <dbReference type="Proteomes" id="UP000887540"/>
    </source>
</evidence>
<keyword evidence="4" id="KW-1185">Reference proteome</keyword>
<sequence>MAKNLKDTLLDPYESDPSEDGTYIVEKILDKRINKRTGLVEYLLKWKGYSDDANSWEEERSLQCDYLIQSFNAQRERKSSSSSDDEILENNRQKFRKHLNQSNCLPLSPQKQLSTFGDIDISVVPDGKETLLSVNPDCPNGVKHICVNFINDSSKNMSPTAFGPPNSKVSAKFFSTWATSPRFLFESPMHPKHKFIYQLSYKASKLHDAYLCLECLQLNQNITAHIPRILITNGRIVSSSNNNHIYEVEILKEIRTNQELEGRGRKKNLEKKMRRNKLMMSGCLMPYTFRSREEKDEKNDLNRPDSTEIILHNGIDIDNDKTSTNRKRLMSERTILYNESIKSNFFKFPETVALLSEVSKLTKRLWLDIKECPNPDEGISLPNVDIKLPIINRLNPEELPISQRREVKEELKWKFEYVRQNFRNDEITNLFVVDSLFEALNDNIMINTAVLRAKFPVVPRWVYDHLCHLNIAGKKNFSLIYALGYDLIKFFYVGDFAELFKEFNTYIRSAFCDLNRSTSTIMGLLDWGRMISEAEQETVKTVDSRIRLLFEKSNELC</sequence>
<evidence type="ECO:0000256" key="1">
    <source>
        <dbReference type="ARBA" id="ARBA00004123"/>
    </source>
</evidence>
<dbReference type="PANTHER" id="PTHR22812">
    <property type="entry name" value="CHROMOBOX PROTEIN"/>
    <property type="match status" value="1"/>
</dbReference>
<name>A0A914BWZ4_9BILA</name>
<dbReference type="InterPro" id="IPR000953">
    <property type="entry name" value="Chromo/chromo_shadow_dom"/>
</dbReference>
<protein>
    <submittedName>
        <fullName evidence="5">Chromo domain-containing protein</fullName>
    </submittedName>
</protein>
<dbReference type="GO" id="GO:0005634">
    <property type="term" value="C:nucleus"/>
    <property type="evidence" value="ECO:0007669"/>
    <property type="project" value="UniProtKB-SubCell"/>
</dbReference>
<proteinExistence type="predicted"/>
<evidence type="ECO:0000259" key="3">
    <source>
        <dbReference type="PROSITE" id="PS50013"/>
    </source>
</evidence>
<evidence type="ECO:0000313" key="5">
    <source>
        <dbReference type="WBParaSite" id="ACRNAN_Path_1178.g4561.t1"/>
    </source>
</evidence>
<dbReference type="SMART" id="SM00298">
    <property type="entry name" value="CHROMO"/>
    <property type="match status" value="1"/>
</dbReference>
<evidence type="ECO:0000256" key="2">
    <source>
        <dbReference type="ARBA" id="ARBA00023242"/>
    </source>
</evidence>
<accession>A0A914BWZ4</accession>
<dbReference type="InterPro" id="IPR016197">
    <property type="entry name" value="Chromo-like_dom_sf"/>
</dbReference>
<feature type="domain" description="Chromo" evidence="3">
    <location>
        <begin position="23"/>
        <end position="83"/>
    </location>
</feature>
<dbReference type="InterPro" id="IPR051219">
    <property type="entry name" value="Heterochromatin_chromo-domain"/>
</dbReference>
<comment type="subcellular location">
    <subcellularLocation>
        <location evidence="1">Nucleus</location>
    </subcellularLocation>
</comment>
<dbReference type="AlphaFoldDB" id="A0A914BWZ4"/>
<dbReference type="Gene3D" id="2.40.50.40">
    <property type="match status" value="1"/>
</dbReference>
<organism evidence="4 5">
    <name type="scientific">Acrobeloides nanus</name>
    <dbReference type="NCBI Taxonomy" id="290746"/>
    <lineage>
        <taxon>Eukaryota</taxon>
        <taxon>Metazoa</taxon>
        <taxon>Ecdysozoa</taxon>
        <taxon>Nematoda</taxon>
        <taxon>Chromadorea</taxon>
        <taxon>Rhabditida</taxon>
        <taxon>Tylenchina</taxon>
        <taxon>Cephalobomorpha</taxon>
        <taxon>Cephaloboidea</taxon>
        <taxon>Cephalobidae</taxon>
        <taxon>Acrobeloides</taxon>
    </lineage>
</organism>
<dbReference type="InterPro" id="IPR023780">
    <property type="entry name" value="Chromo_domain"/>
</dbReference>
<keyword evidence="2" id="KW-0539">Nucleus</keyword>
<dbReference type="WBParaSite" id="ACRNAN_Path_1178.g4561.t1">
    <property type="protein sequence ID" value="ACRNAN_Path_1178.g4561.t1"/>
    <property type="gene ID" value="ACRNAN_Path_1178.g4561"/>
</dbReference>
<dbReference type="PROSITE" id="PS50013">
    <property type="entry name" value="CHROMO_2"/>
    <property type="match status" value="1"/>
</dbReference>
<dbReference type="SUPFAM" id="SSF54160">
    <property type="entry name" value="Chromo domain-like"/>
    <property type="match status" value="1"/>
</dbReference>